<comment type="caution">
    <text evidence="1">The sequence shown here is derived from an EMBL/GenBank/DDBJ whole genome shotgun (WGS) entry which is preliminary data.</text>
</comment>
<gene>
    <name evidence="1" type="ORF">GCM10023322_06790</name>
</gene>
<evidence type="ECO:0000313" key="1">
    <source>
        <dbReference type="EMBL" id="GAA5178788.1"/>
    </source>
</evidence>
<evidence type="ECO:0000313" key="2">
    <source>
        <dbReference type="Proteomes" id="UP001501570"/>
    </source>
</evidence>
<accession>A0ABP9RJB0</accession>
<keyword evidence="2" id="KW-1185">Reference proteome</keyword>
<protein>
    <submittedName>
        <fullName evidence="1">Uncharacterized protein</fullName>
    </submittedName>
</protein>
<dbReference type="EMBL" id="BAABJQ010000002">
    <property type="protein sequence ID" value="GAA5178788.1"/>
    <property type="molecule type" value="Genomic_DNA"/>
</dbReference>
<name>A0ABP9RJB0_9ACTN</name>
<organism evidence="1 2">
    <name type="scientific">Rugosimonospora acidiphila</name>
    <dbReference type="NCBI Taxonomy" id="556531"/>
    <lineage>
        <taxon>Bacteria</taxon>
        <taxon>Bacillati</taxon>
        <taxon>Actinomycetota</taxon>
        <taxon>Actinomycetes</taxon>
        <taxon>Micromonosporales</taxon>
        <taxon>Micromonosporaceae</taxon>
        <taxon>Rugosimonospora</taxon>
    </lineage>
</organism>
<dbReference type="Proteomes" id="UP001501570">
    <property type="component" value="Unassembled WGS sequence"/>
</dbReference>
<sequence length="140" mass="15021">MWLGIDLPDGGGVGELWNDLAALHLDRAQRCVVPFQLTDLPAGAKVLGCTVSFPPLGQRYASAQLVVGDGKGSQANVELGATTILGPAVPDRTVNGHAVQWIATKDLRASCRTTSSTVCRSCRRSRVATGRRRRRRSWPA</sequence>
<reference evidence="2" key="1">
    <citation type="journal article" date="2019" name="Int. J. Syst. Evol. Microbiol.">
        <title>The Global Catalogue of Microorganisms (GCM) 10K type strain sequencing project: providing services to taxonomists for standard genome sequencing and annotation.</title>
        <authorList>
            <consortium name="The Broad Institute Genomics Platform"/>
            <consortium name="The Broad Institute Genome Sequencing Center for Infectious Disease"/>
            <person name="Wu L."/>
            <person name="Ma J."/>
        </authorList>
    </citation>
    <scope>NUCLEOTIDE SEQUENCE [LARGE SCALE GENOMIC DNA]</scope>
    <source>
        <strain evidence="2">JCM 18304</strain>
    </source>
</reference>
<proteinExistence type="predicted"/>